<dbReference type="PROSITE" id="PS50839">
    <property type="entry name" value="CHASE"/>
    <property type="match status" value="1"/>
</dbReference>
<keyword evidence="7" id="KW-0812">Transmembrane</keyword>
<dbReference type="Pfam" id="PF13426">
    <property type="entry name" value="PAS_9"/>
    <property type="match status" value="1"/>
</dbReference>
<feature type="domain" description="Histidine kinase" evidence="8">
    <location>
        <begin position="467"/>
        <end position="686"/>
    </location>
</feature>
<dbReference type="InterPro" id="IPR050736">
    <property type="entry name" value="Sensor_HK_Regulatory"/>
</dbReference>
<keyword evidence="3" id="KW-0597">Phosphoprotein</keyword>
<dbReference type="InterPro" id="IPR006189">
    <property type="entry name" value="CHASE_dom"/>
</dbReference>
<protein>
    <recommendedName>
        <fullName evidence="2">histidine kinase</fullName>
        <ecNumber evidence="2">2.7.13.3</ecNumber>
    </recommendedName>
</protein>
<dbReference type="SMART" id="SM00388">
    <property type="entry name" value="HisKA"/>
    <property type="match status" value="1"/>
</dbReference>
<dbReference type="SMART" id="SM00387">
    <property type="entry name" value="HATPase_c"/>
    <property type="match status" value="1"/>
</dbReference>
<dbReference type="SUPFAM" id="SSF55874">
    <property type="entry name" value="ATPase domain of HSP90 chaperone/DNA topoisomerase II/histidine kinase"/>
    <property type="match status" value="1"/>
</dbReference>
<evidence type="ECO:0000256" key="5">
    <source>
        <dbReference type="ARBA" id="ARBA00022777"/>
    </source>
</evidence>
<dbReference type="CDD" id="cd00082">
    <property type="entry name" value="HisKA"/>
    <property type="match status" value="1"/>
</dbReference>
<evidence type="ECO:0000256" key="6">
    <source>
        <dbReference type="ARBA" id="ARBA00023012"/>
    </source>
</evidence>
<dbReference type="PROSITE" id="PS50109">
    <property type="entry name" value="HIS_KIN"/>
    <property type="match status" value="1"/>
</dbReference>
<reference evidence="12 13" key="1">
    <citation type="submission" date="2016-10" db="EMBL/GenBank/DDBJ databases">
        <authorList>
            <person name="Varghese N."/>
            <person name="Submissions S."/>
        </authorList>
    </citation>
    <scope>NUCLEOTIDE SEQUENCE [LARGE SCALE GENOMIC DNA]</scope>
    <source>
        <strain evidence="12 13">PL 12/M</strain>
    </source>
</reference>
<feature type="domain" description="PAC" evidence="10">
    <location>
        <begin position="390"/>
        <end position="442"/>
    </location>
</feature>
<dbReference type="GO" id="GO:0000155">
    <property type="term" value="F:phosphorelay sensor kinase activity"/>
    <property type="evidence" value="ECO:0007669"/>
    <property type="project" value="InterPro"/>
</dbReference>
<evidence type="ECO:0000259" key="10">
    <source>
        <dbReference type="PROSITE" id="PS50113"/>
    </source>
</evidence>
<dbReference type="InterPro" id="IPR000014">
    <property type="entry name" value="PAS"/>
</dbReference>
<dbReference type="Proteomes" id="UP000199259">
    <property type="component" value="Unassembled WGS sequence"/>
</dbReference>
<dbReference type="EC" id="2.7.13.3" evidence="2"/>
<dbReference type="PANTHER" id="PTHR43711">
    <property type="entry name" value="TWO-COMPONENT HISTIDINE KINASE"/>
    <property type="match status" value="1"/>
</dbReference>
<dbReference type="InterPro" id="IPR036097">
    <property type="entry name" value="HisK_dim/P_sf"/>
</dbReference>
<keyword evidence="5" id="KW-0418">Kinase</keyword>
<evidence type="ECO:0000259" key="9">
    <source>
        <dbReference type="PROSITE" id="PS50112"/>
    </source>
</evidence>
<dbReference type="FunFam" id="3.30.565.10:FF:000010">
    <property type="entry name" value="Sensor histidine kinase RcsC"/>
    <property type="match status" value="1"/>
</dbReference>
<keyword evidence="7" id="KW-0472">Membrane</keyword>
<organism evidence="12 13">
    <name type="scientific">Methanolobus vulcani</name>
    <dbReference type="NCBI Taxonomy" id="38026"/>
    <lineage>
        <taxon>Archaea</taxon>
        <taxon>Methanobacteriati</taxon>
        <taxon>Methanobacteriota</taxon>
        <taxon>Stenosarchaea group</taxon>
        <taxon>Methanomicrobia</taxon>
        <taxon>Methanosarcinales</taxon>
        <taxon>Methanosarcinaceae</taxon>
        <taxon>Methanolobus</taxon>
    </lineage>
</organism>
<evidence type="ECO:0000259" key="8">
    <source>
        <dbReference type="PROSITE" id="PS50109"/>
    </source>
</evidence>
<dbReference type="InterPro" id="IPR000700">
    <property type="entry name" value="PAS-assoc_C"/>
</dbReference>
<dbReference type="SMART" id="SM00091">
    <property type="entry name" value="PAS"/>
    <property type="match status" value="1"/>
</dbReference>
<evidence type="ECO:0000313" key="13">
    <source>
        <dbReference type="Proteomes" id="UP000199259"/>
    </source>
</evidence>
<dbReference type="EMBL" id="FNCA01000001">
    <property type="protein sequence ID" value="SDF22222.1"/>
    <property type="molecule type" value="Genomic_DNA"/>
</dbReference>
<dbReference type="CDD" id="cd16922">
    <property type="entry name" value="HATPase_EvgS-ArcB-TorS-like"/>
    <property type="match status" value="1"/>
</dbReference>
<keyword evidence="7" id="KW-1133">Transmembrane helix</keyword>
<feature type="transmembrane region" description="Helical" evidence="7">
    <location>
        <begin position="24"/>
        <end position="46"/>
    </location>
</feature>
<accession>A0A7Z7AV80</accession>
<feature type="domain" description="CHASE" evidence="11">
    <location>
        <begin position="133"/>
        <end position="213"/>
    </location>
</feature>
<dbReference type="PROSITE" id="PS50113">
    <property type="entry name" value="PAC"/>
    <property type="match status" value="1"/>
</dbReference>
<dbReference type="SUPFAM" id="SSF47384">
    <property type="entry name" value="Homodimeric domain of signal transducing histidine kinase"/>
    <property type="match status" value="1"/>
</dbReference>
<proteinExistence type="predicted"/>
<dbReference type="NCBIfam" id="TIGR00229">
    <property type="entry name" value="sensory_box"/>
    <property type="match status" value="1"/>
</dbReference>
<comment type="caution">
    <text evidence="12">The sequence shown here is derived from an EMBL/GenBank/DDBJ whole genome shotgun (WGS) entry which is preliminary data.</text>
</comment>
<dbReference type="Gene3D" id="3.30.565.10">
    <property type="entry name" value="Histidine kinase-like ATPase, C-terminal domain"/>
    <property type="match status" value="1"/>
</dbReference>
<dbReference type="PANTHER" id="PTHR43711:SF31">
    <property type="entry name" value="HISTIDINE KINASE"/>
    <property type="match status" value="1"/>
</dbReference>
<evidence type="ECO:0000256" key="3">
    <source>
        <dbReference type="ARBA" id="ARBA00022553"/>
    </source>
</evidence>
<dbReference type="Gene3D" id="3.30.450.20">
    <property type="entry name" value="PAS domain"/>
    <property type="match status" value="1"/>
</dbReference>
<dbReference type="PROSITE" id="PS50112">
    <property type="entry name" value="PAS"/>
    <property type="match status" value="1"/>
</dbReference>
<name>A0A7Z7AV80_9EURY</name>
<dbReference type="SUPFAM" id="SSF55785">
    <property type="entry name" value="PYP-like sensor domain (PAS domain)"/>
    <property type="match status" value="1"/>
</dbReference>
<comment type="catalytic activity">
    <reaction evidence="1">
        <text>ATP + protein L-histidine = ADP + protein N-phospho-L-histidine.</text>
        <dbReference type="EC" id="2.7.13.3"/>
    </reaction>
</comment>
<dbReference type="PRINTS" id="PR00344">
    <property type="entry name" value="BCTRLSENSOR"/>
</dbReference>
<evidence type="ECO:0000256" key="7">
    <source>
        <dbReference type="SAM" id="Phobius"/>
    </source>
</evidence>
<gene>
    <name evidence="12" type="ORF">SAMN04488589_0028</name>
</gene>
<evidence type="ECO:0000256" key="4">
    <source>
        <dbReference type="ARBA" id="ARBA00022679"/>
    </source>
</evidence>
<dbReference type="AlphaFoldDB" id="A0A7Z7AV80"/>
<evidence type="ECO:0000256" key="2">
    <source>
        <dbReference type="ARBA" id="ARBA00012438"/>
    </source>
</evidence>
<evidence type="ECO:0000259" key="11">
    <source>
        <dbReference type="PROSITE" id="PS50839"/>
    </source>
</evidence>
<evidence type="ECO:0000313" key="12">
    <source>
        <dbReference type="EMBL" id="SDF22222.1"/>
    </source>
</evidence>
<sequence>MGNMGKSESLSRGNGQNTEKSTNLSIHFMNIAVTIGIFLILIILWFQVCHWYEQDLYSELRLEETKTLILQADSLSMSIKERISLLKGLSSFTQVHNNCDSIEKHFSDYIRGFYSTSGGIRNFAVAPGGVQTYIYPGSEAGSMIGHDLINDSRENVRNDVNLTIVSGDVILSGPYELRQGGFGLVARKATYVDGEFFALTTMVIDMPYIFQDVGINVNSSNIALRTDNQTIIGNPDVFRQYPVLQTIYLYNKQWELARIPAGGWEASIAEQVTLFKLITILPVLLLTIMSYFVLNRQRDLETSVAQQTSELRMEKELTQKYLDDSGVMFFILDVDDNISLVNKKVEELLGYTRLDILGSNWLETLIPKNDRQHIREICDSMLGSKSDDSRYCESATLTKNGDLKLVMWHASAIKNEFGEITGMLAAGKDITERKETETALKNFAEELSIKNEELKSLDLLKNEFISNISHELRTPMNSIKGFAELMYYENMGKLSTEQKNALSKIINSSQDLEKLIDSLLYVASSRKGGIKCSLVSLDLRKLLSEITNNVSHDAESKGIRLSLYIDSSLPMIKGDEEYLAKVFWNLLNNAIKFTTSGGNIILSASLIGDKVHISVEDTGIGIPHEQLESVFDDFYQVDGSPTRKYSGTGIGLFISKKIVISHGGDIWLESTKDVGTTVHVILPVYEQKTGI</sequence>
<dbReference type="Gene3D" id="1.10.287.130">
    <property type="match status" value="1"/>
</dbReference>
<feature type="transmembrane region" description="Helical" evidence="7">
    <location>
        <begin position="274"/>
        <end position="294"/>
    </location>
</feature>
<dbReference type="InterPro" id="IPR036890">
    <property type="entry name" value="HATPase_C_sf"/>
</dbReference>
<keyword evidence="13" id="KW-1185">Reference proteome</keyword>
<dbReference type="SMART" id="SM01079">
    <property type="entry name" value="CHASE"/>
    <property type="match status" value="1"/>
</dbReference>
<keyword evidence="6" id="KW-0902">Two-component regulatory system</keyword>
<dbReference type="Pfam" id="PF00512">
    <property type="entry name" value="HisKA"/>
    <property type="match status" value="1"/>
</dbReference>
<dbReference type="InterPro" id="IPR003594">
    <property type="entry name" value="HATPase_dom"/>
</dbReference>
<dbReference type="CDD" id="cd00130">
    <property type="entry name" value="PAS"/>
    <property type="match status" value="1"/>
</dbReference>
<keyword evidence="4" id="KW-0808">Transferase</keyword>
<dbReference type="InterPro" id="IPR004358">
    <property type="entry name" value="Sig_transdc_His_kin-like_C"/>
</dbReference>
<dbReference type="InterPro" id="IPR005467">
    <property type="entry name" value="His_kinase_dom"/>
</dbReference>
<dbReference type="InterPro" id="IPR003661">
    <property type="entry name" value="HisK_dim/P_dom"/>
</dbReference>
<feature type="domain" description="PAS" evidence="9">
    <location>
        <begin position="314"/>
        <end position="385"/>
    </location>
</feature>
<dbReference type="InterPro" id="IPR035965">
    <property type="entry name" value="PAS-like_dom_sf"/>
</dbReference>
<dbReference type="Pfam" id="PF02518">
    <property type="entry name" value="HATPase_c"/>
    <property type="match status" value="1"/>
</dbReference>
<evidence type="ECO:0000256" key="1">
    <source>
        <dbReference type="ARBA" id="ARBA00000085"/>
    </source>
</evidence>